<dbReference type="GO" id="GO:0062054">
    <property type="term" value="F:fluoride channel activity"/>
    <property type="evidence" value="ECO:0007669"/>
    <property type="project" value="UniProtKB-UniRule"/>
</dbReference>
<evidence type="ECO:0000256" key="9">
    <source>
        <dbReference type="ARBA" id="ARBA00023303"/>
    </source>
</evidence>
<feature type="binding site" evidence="12">
    <location>
        <position position="78"/>
    </location>
    <ligand>
        <name>Na(+)</name>
        <dbReference type="ChEBI" id="CHEBI:29101"/>
        <note>structural</note>
    </ligand>
</feature>
<evidence type="ECO:0000256" key="10">
    <source>
        <dbReference type="ARBA" id="ARBA00035120"/>
    </source>
</evidence>
<feature type="transmembrane region" description="Helical" evidence="12">
    <location>
        <begin position="70"/>
        <end position="96"/>
    </location>
</feature>
<organism evidence="13 14">
    <name type="scientific">Aliidongia dinghuensis</name>
    <dbReference type="NCBI Taxonomy" id="1867774"/>
    <lineage>
        <taxon>Bacteria</taxon>
        <taxon>Pseudomonadati</taxon>
        <taxon>Pseudomonadota</taxon>
        <taxon>Alphaproteobacteria</taxon>
        <taxon>Rhodospirillales</taxon>
        <taxon>Dongiaceae</taxon>
        <taxon>Aliidongia</taxon>
    </lineage>
</organism>
<gene>
    <name evidence="12 13" type="primary">crcB</name>
    <name evidence="12" type="synonym">fluC</name>
    <name evidence="13" type="ORF">GCM10011611_45040</name>
</gene>
<feature type="transmembrane region" description="Helical" evidence="12">
    <location>
        <begin position="102"/>
        <end position="123"/>
    </location>
</feature>
<keyword evidence="4 12" id="KW-0812">Transmembrane</keyword>
<keyword evidence="3" id="KW-0997">Cell inner membrane</keyword>
<comment type="subcellular location">
    <subcellularLocation>
        <location evidence="1 12">Cell membrane</location>
        <topology evidence="1 12">Multi-pass membrane protein</topology>
    </subcellularLocation>
</comment>
<keyword evidence="8 12" id="KW-0472">Membrane</keyword>
<evidence type="ECO:0000256" key="5">
    <source>
        <dbReference type="ARBA" id="ARBA00022989"/>
    </source>
</evidence>
<evidence type="ECO:0000256" key="11">
    <source>
        <dbReference type="ARBA" id="ARBA00035585"/>
    </source>
</evidence>
<comment type="caution">
    <text evidence="13">The sequence shown here is derived from an EMBL/GenBank/DDBJ whole genome shotgun (WGS) entry which is preliminary data.</text>
</comment>
<comment type="catalytic activity">
    <reaction evidence="11">
        <text>fluoride(in) = fluoride(out)</text>
        <dbReference type="Rhea" id="RHEA:76159"/>
        <dbReference type="ChEBI" id="CHEBI:17051"/>
    </reaction>
    <physiologicalReaction direction="left-to-right" evidence="11">
        <dbReference type="Rhea" id="RHEA:76160"/>
    </physiologicalReaction>
</comment>
<feature type="binding site" evidence="12">
    <location>
        <position position="81"/>
    </location>
    <ligand>
        <name>Na(+)</name>
        <dbReference type="ChEBI" id="CHEBI:29101"/>
        <note>structural</note>
    </ligand>
</feature>
<dbReference type="GO" id="GO:0140114">
    <property type="term" value="P:cellular detoxification of fluoride"/>
    <property type="evidence" value="ECO:0007669"/>
    <property type="project" value="UniProtKB-UniRule"/>
</dbReference>
<evidence type="ECO:0000256" key="4">
    <source>
        <dbReference type="ARBA" id="ARBA00022692"/>
    </source>
</evidence>
<dbReference type="HAMAP" id="MF_00454">
    <property type="entry name" value="FluC"/>
    <property type="match status" value="1"/>
</dbReference>
<accession>A0A8J2YXV9</accession>
<protein>
    <recommendedName>
        <fullName evidence="12">Fluoride-specific ion channel FluC</fullName>
    </recommendedName>
</protein>
<dbReference type="GO" id="GO:0005886">
    <property type="term" value="C:plasma membrane"/>
    <property type="evidence" value="ECO:0007669"/>
    <property type="project" value="UniProtKB-SubCell"/>
</dbReference>
<dbReference type="NCBIfam" id="TIGR00494">
    <property type="entry name" value="crcB"/>
    <property type="match status" value="1"/>
</dbReference>
<dbReference type="Pfam" id="PF02537">
    <property type="entry name" value="CRCB"/>
    <property type="match status" value="1"/>
</dbReference>
<feature type="transmembrane region" description="Helical" evidence="12">
    <location>
        <begin position="7"/>
        <end position="30"/>
    </location>
</feature>
<keyword evidence="6 12" id="KW-0915">Sodium</keyword>
<evidence type="ECO:0000256" key="2">
    <source>
        <dbReference type="ARBA" id="ARBA00022475"/>
    </source>
</evidence>
<dbReference type="PANTHER" id="PTHR28259:SF1">
    <property type="entry name" value="FLUORIDE EXPORT PROTEIN 1-RELATED"/>
    <property type="match status" value="1"/>
</dbReference>
<evidence type="ECO:0000256" key="12">
    <source>
        <dbReference type="HAMAP-Rule" id="MF_00454"/>
    </source>
</evidence>
<evidence type="ECO:0000256" key="7">
    <source>
        <dbReference type="ARBA" id="ARBA00023065"/>
    </source>
</evidence>
<dbReference type="PANTHER" id="PTHR28259">
    <property type="entry name" value="FLUORIDE EXPORT PROTEIN 1-RELATED"/>
    <property type="match status" value="1"/>
</dbReference>
<evidence type="ECO:0000256" key="3">
    <source>
        <dbReference type="ARBA" id="ARBA00022519"/>
    </source>
</evidence>
<keyword evidence="9 12" id="KW-0407">Ion channel</keyword>
<dbReference type="Proteomes" id="UP000646365">
    <property type="component" value="Unassembled WGS sequence"/>
</dbReference>
<keyword evidence="12" id="KW-0479">Metal-binding</keyword>
<keyword evidence="14" id="KW-1185">Reference proteome</keyword>
<dbReference type="GO" id="GO:0046872">
    <property type="term" value="F:metal ion binding"/>
    <property type="evidence" value="ECO:0007669"/>
    <property type="project" value="UniProtKB-KW"/>
</dbReference>
<dbReference type="InterPro" id="IPR003691">
    <property type="entry name" value="FluC"/>
</dbReference>
<sequence length="127" mass="13332">MIQTYAWVALGGAIGSMARFWMANVVAVLTGPAFPWGTLGINIIGSFVIGLVASLTGPDGSYDVPSDARIFLMVGICGGFTTFSSFSLQTLVLLQAGEFLRAGGYILGSVALCLIFVWVGYVLGITR</sequence>
<keyword evidence="2 12" id="KW-1003">Cell membrane</keyword>
<dbReference type="NCBIfam" id="NF010802">
    <property type="entry name" value="PRK14206.1"/>
    <property type="match status" value="1"/>
</dbReference>
<evidence type="ECO:0000313" key="13">
    <source>
        <dbReference type="EMBL" id="GGF33806.1"/>
    </source>
</evidence>
<dbReference type="EMBL" id="BMJQ01000012">
    <property type="protein sequence ID" value="GGF33806.1"/>
    <property type="molecule type" value="Genomic_DNA"/>
</dbReference>
<evidence type="ECO:0000256" key="1">
    <source>
        <dbReference type="ARBA" id="ARBA00004651"/>
    </source>
</evidence>
<keyword evidence="12" id="KW-0813">Transport</keyword>
<dbReference type="AlphaFoldDB" id="A0A8J2YXV9"/>
<keyword evidence="7 12" id="KW-0406">Ion transport</keyword>
<keyword evidence="5 12" id="KW-1133">Transmembrane helix</keyword>
<evidence type="ECO:0000256" key="8">
    <source>
        <dbReference type="ARBA" id="ARBA00023136"/>
    </source>
</evidence>
<evidence type="ECO:0000256" key="6">
    <source>
        <dbReference type="ARBA" id="ARBA00023053"/>
    </source>
</evidence>
<evidence type="ECO:0000313" key="14">
    <source>
        <dbReference type="Proteomes" id="UP000646365"/>
    </source>
</evidence>
<reference evidence="13" key="2">
    <citation type="submission" date="2020-09" db="EMBL/GenBank/DDBJ databases">
        <authorList>
            <person name="Sun Q."/>
            <person name="Zhou Y."/>
        </authorList>
    </citation>
    <scope>NUCLEOTIDE SEQUENCE</scope>
    <source>
        <strain evidence="13">CGMCC 1.15725</strain>
    </source>
</reference>
<reference evidence="13" key="1">
    <citation type="journal article" date="2014" name="Int. J. Syst. Evol. Microbiol.">
        <title>Complete genome sequence of Corynebacterium casei LMG S-19264T (=DSM 44701T), isolated from a smear-ripened cheese.</title>
        <authorList>
            <consortium name="US DOE Joint Genome Institute (JGI-PGF)"/>
            <person name="Walter F."/>
            <person name="Albersmeier A."/>
            <person name="Kalinowski J."/>
            <person name="Ruckert C."/>
        </authorList>
    </citation>
    <scope>NUCLEOTIDE SEQUENCE</scope>
    <source>
        <strain evidence="13">CGMCC 1.15725</strain>
    </source>
</reference>
<name>A0A8J2YXV9_9PROT</name>
<feature type="transmembrane region" description="Helical" evidence="12">
    <location>
        <begin position="36"/>
        <end position="58"/>
    </location>
</feature>
<proteinExistence type="inferred from homology"/>
<comment type="function">
    <text evidence="12">Fluoride-specific ion channel. Important for reducing fluoride concentration in the cell, thus reducing its toxicity.</text>
</comment>
<comment type="similarity">
    <text evidence="10 12">Belongs to the fluoride channel Fluc/FEX (TC 1.A.43) family.</text>
</comment>
<comment type="activity regulation">
    <text evidence="12">Na(+) is not transported, but it plays an essential structural role and its presence is essential for fluoride channel function.</text>
</comment>